<reference evidence="4 5" key="1">
    <citation type="submission" date="2018-06" db="EMBL/GenBank/DDBJ databases">
        <title>Sphaerisporangium craniellae sp. nov., isolated from a marine sponge in the South China Sea.</title>
        <authorList>
            <person name="Li L."/>
        </authorList>
    </citation>
    <scope>NUCLEOTIDE SEQUENCE [LARGE SCALE GENOMIC DNA]</scope>
    <source>
        <strain evidence="4 5">CCTCC AA 208026</strain>
    </source>
</reference>
<dbReference type="EMBL" id="QOIL01000018">
    <property type="protein sequence ID" value="RCG26780.1"/>
    <property type="molecule type" value="Genomic_DNA"/>
</dbReference>
<dbReference type="Pfam" id="PF13556">
    <property type="entry name" value="HTH_30"/>
    <property type="match status" value="1"/>
</dbReference>
<feature type="domain" description="PucR C-terminal helix-turn-helix" evidence="2">
    <location>
        <begin position="355"/>
        <end position="413"/>
    </location>
</feature>
<dbReference type="Pfam" id="PF17853">
    <property type="entry name" value="GGDEF_2"/>
    <property type="match status" value="1"/>
</dbReference>
<name>A0A367FB43_9ACTN</name>
<accession>A0A367FB43</accession>
<dbReference type="RefSeq" id="WP_114031909.1">
    <property type="nucleotide sequence ID" value="NZ_QOIL01000018.1"/>
</dbReference>
<comment type="caution">
    <text evidence="4">The sequence shown here is derived from an EMBL/GenBank/DDBJ whole genome shotgun (WGS) entry which is preliminary data.</text>
</comment>
<evidence type="ECO:0000259" key="3">
    <source>
        <dbReference type="Pfam" id="PF17853"/>
    </source>
</evidence>
<comment type="similarity">
    <text evidence="1">Belongs to the CdaR family.</text>
</comment>
<feature type="domain" description="CdaR GGDEF-like" evidence="3">
    <location>
        <begin position="170"/>
        <end position="305"/>
    </location>
</feature>
<dbReference type="InterPro" id="IPR025736">
    <property type="entry name" value="PucR_C-HTH_dom"/>
</dbReference>
<gene>
    <name evidence="4" type="ORF">DQ384_28185</name>
</gene>
<evidence type="ECO:0000256" key="1">
    <source>
        <dbReference type="ARBA" id="ARBA00006754"/>
    </source>
</evidence>
<proteinExistence type="inferred from homology"/>
<dbReference type="InterPro" id="IPR041522">
    <property type="entry name" value="CdaR_GGDEF"/>
</dbReference>
<sequence length="420" mass="44113">MVADDVQETLESLAAAVGRGVSVDDLDGRVIAHSAHGADADPVRARAILSRSVPAEVGEWQRAHGVGAATGPVRVPANPALSMGARLCVSLLHRGRRLGYLWITEGERPLTPAETDRAVRDAATVAALLDEQDFPGPSSRSRRVLRRLLTGDRETRYEAAAEMLARGLADHDRPYRVLAARPDVVTDPGQAGTLGVTPAGVGSGFSGAGDGVVTSAADLERLIGGGLRGPRVPAAYARIDGLTVVLVPEGPVAGAPPPDRAGRGSTWPGVVPGTFPLGGAVGVSARHAGLETARAAYREALAASRAVAADPAIGPVAVWPEVGVYRFFGPSAEEPSGARPEPLALLEGRDPRGVLARTLEVYLDSGGDAQATAEATHLHRTSLYYRLRRIEEITGRDLRDGRDRLELHLALKLARWNASR</sequence>
<dbReference type="PANTHER" id="PTHR33744">
    <property type="entry name" value="CARBOHYDRATE DIACID REGULATOR"/>
    <property type="match status" value="1"/>
</dbReference>
<evidence type="ECO:0000313" key="5">
    <source>
        <dbReference type="Proteomes" id="UP000253094"/>
    </source>
</evidence>
<dbReference type="InterPro" id="IPR051448">
    <property type="entry name" value="CdaR-like_regulators"/>
</dbReference>
<dbReference type="OrthoDB" id="4534407at2"/>
<evidence type="ECO:0000259" key="2">
    <source>
        <dbReference type="Pfam" id="PF13556"/>
    </source>
</evidence>
<keyword evidence="5" id="KW-1185">Reference proteome</keyword>
<dbReference type="Proteomes" id="UP000253094">
    <property type="component" value="Unassembled WGS sequence"/>
</dbReference>
<organism evidence="4 5">
    <name type="scientific">Sphaerisporangium album</name>
    <dbReference type="NCBI Taxonomy" id="509200"/>
    <lineage>
        <taxon>Bacteria</taxon>
        <taxon>Bacillati</taxon>
        <taxon>Actinomycetota</taxon>
        <taxon>Actinomycetes</taxon>
        <taxon>Streptosporangiales</taxon>
        <taxon>Streptosporangiaceae</taxon>
        <taxon>Sphaerisporangium</taxon>
    </lineage>
</organism>
<dbReference type="Gene3D" id="1.10.10.2840">
    <property type="entry name" value="PucR C-terminal helix-turn-helix domain"/>
    <property type="match status" value="1"/>
</dbReference>
<dbReference type="AlphaFoldDB" id="A0A367FB43"/>
<dbReference type="PANTHER" id="PTHR33744:SF17">
    <property type="entry name" value="CONSERVED PROTEIN"/>
    <property type="match status" value="1"/>
</dbReference>
<protein>
    <submittedName>
        <fullName evidence="4">PucR family transcriptional regulator</fullName>
    </submittedName>
</protein>
<evidence type="ECO:0000313" key="4">
    <source>
        <dbReference type="EMBL" id="RCG26780.1"/>
    </source>
</evidence>
<dbReference type="InterPro" id="IPR042070">
    <property type="entry name" value="PucR_C-HTH_sf"/>
</dbReference>